<reference evidence="7" key="1">
    <citation type="submission" date="2016-07" db="EMBL/GenBank/DDBJ databases">
        <title>Frankia sp. NRRL B-16219 Genome sequencing.</title>
        <authorList>
            <person name="Ghodhbane-Gtari F."/>
            <person name="Swanson E."/>
            <person name="Gueddou A."/>
            <person name="Louati M."/>
            <person name="Nouioui I."/>
            <person name="Hezbri K."/>
            <person name="Abebe-Akele F."/>
            <person name="Simpson S."/>
            <person name="Morris K."/>
            <person name="Thomas K."/>
            <person name="Gtari M."/>
            <person name="Tisa L.S."/>
        </authorList>
    </citation>
    <scope>NUCLEOTIDE SEQUENCE [LARGE SCALE GENOMIC DNA]</scope>
    <source>
        <strain evidence="7">NRRL B-16219</strain>
    </source>
</reference>
<feature type="domain" description="HTH tetR-type" evidence="5">
    <location>
        <begin position="32"/>
        <end position="92"/>
    </location>
</feature>
<keyword evidence="1" id="KW-0805">Transcription regulation</keyword>
<dbReference type="PROSITE" id="PS50977">
    <property type="entry name" value="HTH_TETR_2"/>
    <property type="match status" value="1"/>
</dbReference>
<sequence length="219" mass="23754">MSDTAGVEWEGTPASVRAAVDRALNRHQRDALVEVEQILDAALRVAVRVAPADPKVADIVAEAGTSNQTFYRYFAGKNELMHAVLERGIVILRSYLRHQMSKKSDPAGQMTAWVDGMIAQITRPALAQQGSTVNRLLARASDSVPGRATLDQQLGQLLVPPLTAAGRPRPDLDARLIQDAVLGTMQRHVEPCTVPTEDEQRHLIDFCVSILQAGPAAAH</sequence>
<evidence type="ECO:0000313" key="6">
    <source>
        <dbReference type="EMBL" id="OHV45587.1"/>
    </source>
</evidence>
<dbReference type="InterPro" id="IPR001647">
    <property type="entry name" value="HTH_TetR"/>
</dbReference>
<evidence type="ECO:0000256" key="2">
    <source>
        <dbReference type="ARBA" id="ARBA00023125"/>
    </source>
</evidence>
<dbReference type="PANTHER" id="PTHR30055">
    <property type="entry name" value="HTH-TYPE TRANSCRIPTIONAL REGULATOR RUTR"/>
    <property type="match status" value="1"/>
</dbReference>
<organism evidence="6 7">
    <name type="scientific">Parafrankia soli</name>
    <dbReference type="NCBI Taxonomy" id="2599596"/>
    <lineage>
        <taxon>Bacteria</taxon>
        <taxon>Bacillati</taxon>
        <taxon>Actinomycetota</taxon>
        <taxon>Actinomycetes</taxon>
        <taxon>Frankiales</taxon>
        <taxon>Frankiaceae</taxon>
        <taxon>Parafrankia</taxon>
    </lineage>
</organism>
<keyword evidence="7" id="KW-1185">Reference proteome</keyword>
<evidence type="ECO:0000256" key="1">
    <source>
        <dbReference type="ARBA" id="ARBA00023015"/>
    </source>
</evidence>
<dbReference type="PANTHER" id="PTHR30055:SF234">
    <property type="entry name" value="HTH-TYPE TRANSCRIPTIONAL REGULATOR BETI"/>
    <property type="match status" value="1"/>
</dbReference>
<dbReference type="Pfam" id="PF00440">
    <property type="entry name" value="TetR_N"/>
    <property type="match status" value="1"/>
</dbReference>
<proteinExistence type="predicted"/>
<dbReference type="AlphaFoldDB" id="A0A1S1RHT1"/>
<evidence type="ECO:0000259" key="5">
    <source>
        <dbReference type="PROSITE" id="PS50977"/>
    </source>
</evidence>
<dbReference type="GO" id="GO:0003700">
    <property type="term" value="F:DNA-binding transcription factor activity"/>
    <property type="evidence" value="ECO:0007669"/>
    <property type="project" value="TreeGrafter"/>
</dbReference>
<gene>
    <name evidence="6" type="ORF">BBK14_30175</name>
</gene>
<dbReference type="OrthoDB" id="3469831at2"/>
<dbReference type="GO" id="GO:0000976">
    <property type="term" value="F:transcription cis-regulatory region binding"/>
    <property type="evidence" value="ECO:0007669"/>
    <property type="project" value="TreeGrafter"/>
</dbReference>
<protein>
    <submittedName>
        <fullName evidence="6">TetR family transcriptional regulator</fullName>
    </submittedName>
</protein>
<accession>A0A1S1RHT1</accession>
<evidence type="ECO:0000256" key="3">
    <source>
        <dbReference type="ARBA" id="ARBA00023163"/>
    </source>
</evidence>
<dbReference type="InterPro" id="IPR050109">
    <property type="entry name" value="HTH-type_TetR-like_transc_reg"/>
</dbReference>
<dbReference type="SUPFAM" id="SSF46689">
    <property type="entry name" value="Homeodomain-like"/>
    <property type="match status" value="1"/>
</dbReference>
<dbReference type="InterPro" id="IPR009057">
    <property type="entry name" value="Homeodomain-like_sf"/>
</dbReference>
<evidence type="ECO:0000256" key="4">
    <source>
        <dbReference type="PROSITE-ProRule" id="PRU00335"/>
    </source>
</evidence>
<dbReference type="RefSeq" id="WP_071059634.1">
    <property type="nucleotide sequence ID" value="NZ_MAXA01000007.1"/>
</dbReference>
<comment type="caution">
    <text evidence="6">The sequence shown here is derived from an EMBL/GenBank/DDBJ whole genome shotgun (WGS) entry which is preliminary data.</text>
</comment>
<keyword evidence="2 4" id="KW-0238">DNA-binding</keyword>
<dbReference type="EMBL" id="MAXA01000007">
    <property type="protein sequence ID" value="OHV45587.1"/>
    <property type="molecule type" value="Genomic_DNA"/>
</dbReference>
<feature type="DNA-binding region" description="H-T-H motif" evidence="4">
    <location>
        <begin position="55"/>
        <end position="74"/>
    </location>
</feature>
<keyword evidence="3" id="KW-0804">Transcription</keyword>
<name>A0A1S1RHT1_9ACTN</name>
<dbReference type="Proteomes" id="UP000179769">
    <property type="component" value="Unassembled WGS sequence"/>
</dbReference>
<evidence type="ECO:0000313" key="7">
    <source>
        <dbReference type="Proteomes" id="UP000179769"/>
    </source>
</evidence>
<dbReference type="Gene3D" id="1.10.357.10">
    <property type="entry name" value="Tetracycline Repressor, domain 2"/>
    <property type="match status" value="1"/>
</dbReference>